<proteinExistence type="predicted"/>
<evidence type="ECO:0000313" key="2">
    <source>
        <dbReference type="Proteomes" id="UP000007319"/>
    </source>
</evidence>
<name>A0A9P1NN22_9PROT</name>
<dbReference type="KEGG" id="abs:AZOBR_200084"/>
<accession>A0A9P1NN22</accession>
<dbReference type="RefSeq" id="WP_014241552.1">
    <property type="nucleotide sequence ID" value="NC_016617.1"/>
</dbReference>
<gene>
    <name evidence="1" type="ORF">AZOBR_200084</name>
</gene>
<reference evidence="1 2" key="1">
    <citation type="journal article" date="2011" name="PLoS Genet.">
        <title>Azospirillum genomes reveal transition of bacteria from aquatic to terrestrial environments.</title>
        <authorList>
            <person name="Wisniewski-Dye F."/>
            <person name="Borziak K."/>
            <person name="Khalsa-Moyers G."/>
            <person name="Alexandre G."/>
            <person name="Sukharnikov L.O."/>
            <person name="Wuichet K."/>
            <person name="Hurst G.B."/>
            <person name="McDonald W.H."/>
            <person name="Robertson J.S."/>
            <person name="Barbe V."/>
            <person name="Calteau A."/>
            <person name="Rouy Z."/>
            <person name="Mangenot S."/>
            <person name="Prigent-Combaret C."/>
            <person name="Normand P."/>
            <person name="Boyer M."/>
            <person name="Siguier P."/>
            <person name="Dessaux Y."/>
            <person name="Elmerich C."/>
            <person name="Condemine G."/>
            <person name="Krishnen G."/>
            <person name="Kennedy I."/>
            <person name="Paterson A.H."/>
            <person name="Gonzalez V."/>
            <person name="Mavingui P."/>
            <person name="Zhulin I.B."/>
        </authorList>
    </citation>
    <scope>NUCLEOTIDE SEQUENCE [LARGE SCALE GENOMIC DNA]</scope>
    <source>
        <strain evidence="1 2">Sp245</strain>
    </source>
</reference>
<dbReference type="Proteomes" id="UP000007319">
    <property type="component" value="Chromosome"/>
</dbReference>
<keyword evidence="2" id="KW-1185">Reference proteome</keyword>
<dbReference type="AlphaFoldDB" id="A0A9P1NN22"/>
<organism evidence="1 2">
    <name type="scientific">Azospirillum baldaniorum</name>
    <dbReference type="NCBI Taxonomy" id="1064539"/>
    <lineage>
        <taxon>Bacteria</taxon>
        <taxon>Pseudomonadati</taxon>
        <taxon>Pseudomonadota</taxon>
        <taxon>Alphaproteobacteria</taxon>
        <taxon>Rhodospirillales</taxon>
        <taxon>Azospirillaceae</taxon>
        <taxon>Azospirillum</taxon>
    </lineage>
</organism>
<dbReference type="EMBL" id="HE577327">
    <property type="protein sequence ID" value="CCC99379.1"/>
    <property type="molecule type" value="Genomic_DNA"/>
</dbReference>
<protein>
    <submittedName>
        <fullName evidence="1">Uncharacterized protein</fullName>
    </submittedName>
</protein>
<evidence type="ECO:0000313" key="1">
    <source>
        <dbReference type="EMBL" id="CCC99379.1"/>
    </source>
</evidence>
<sequence>MNPETQAVLAALPGPGERGETIPAVAVKAGLPLWKARCAVSALKAIAPGTIEDIGPATAKRGATGEHLYRRAS</sequence>